<dbReference type="VEuPathDB" id="VectorBase:LDEU012427"/>
<accession>A0A443RW60</accession>
<dbReference type="AlphaFoldDB" id="A0A443RW60"/>
<evidence type="ECO:0000313" key="3">
    <source>
        <dbReference type="Proteomes" id="UP000288716"/>
    </source>
</evidence>
<keyword evidence="2" id="KW-0430">Lectin</keyword>
<dbReference type="InterPro" id="IPR016187">
    <property type="entry name" value="CTDL_fold"/>
</dbReference>
<sequence>MGICFAYDESNNALNVTTNVTLNINSNCETCPKGWTKYGRYCYRASAFTVTFDDGLKYCNGIGASVATINSDKENLFFITTFGTSWVNAIRMQETKVFVKFEKCYYLSCLAYTKWGPNQPSNNGTNLNCVVFCVDNSGNWCATSCEDKYKIICKISCSGMNTNLEIFHDKL</sequence>
<dbReference type="InterPro" id="IPR016186">
    <property type="entry name" value="C-type_lectin-like/link_sf"/>
</dbReference>
<dbReference type="PANTHER" id="PTHR22803">
    <property type="entry name" value="MANNOSE, PHOSPHOLIPASE, LECTIN RECEPTOR RELATED"/>
    <property type="match status" value="1"/>
</dbReference>
<dbReference type="SUPFAM" id="SSF56436">
    <property type="entry name" value="C-type lectin-like"/>
    <property type="match status" value="1"/>
</dbReference>
<protein>
    <submittedName>
        <fullName evidence="2">C-type lectin-like protein</fullName>
    </submittedName>
</protein>
<dbReference type="InterPro" id="IPR001304">
    <property type="entry name" value="C-type_lectin-like"/>
</dbReference>
<dbReference type="PROSITE" id="PS50041">
    <property type="entry name" value="C_TYPE_LECTIN_2"/>
    <property type="match status" value="1"/>
</dbReference>
<dbReference type="Proteomes" id="UP000288716">
    <property type="component" value="Unassembled WGS sequence"/>
</dbReference>
<dbReference type="EMBL" id="NCKV01024353">
    <property type="protein sequence ID" value="RWS19613.1"/>
    <property type="molecule type" value="Genomic_DNA"/>
</dbReference>
<gene>
    <name evidence="2" type="ORF">B4U80_14963</name>
</gene>
<dbReference type="InterPro" id="IPR050111">
    <property type="entry name" value="C-type_lectin/snaclec_domain"/>
</dbReference>
<dbReference type="CDD" id="cd00037">
    <property type="entry name" value="CLECT"/>
    <property type="match status" value="1"/>
</dbReference>
<feature type="domain" description="C-type lectin" evidence="1">
    <location>
        <begin position="38"/>
        <end position="154"/>
    </location>
</feature>
<dbReference type="Gene3D" id="3.10.100.10">
    <property type="entry name" value="Mannose-Binding Protein A, subunit A"/>
    <property type="match status" value="1"/>
</dbReference>
<dbReference type="OrthoDB" id="6356110at2759"/>
<evidence type="ECO:0000313" key="2">
    <source>
        <dbReference type="EMBL" id="RWS19613.1"/>
    </source>
</evidence>
<name>A0A443RW60_9ACAR</name>
<reference evidence="2 3" key="1">
    <citation type="journal article" date="2018" name="Gigascience">
        <title>Genomes of trombidid mites reveal novel predicted allergens and laterally-transferred genes associated with secondary metabolism.</title>
        <authorList>
            <person name="Dong X."/>
            <person name="Chaisiri K."/>
            <person name="Xia D."/>
            <person name="Armstrong S.D."/>
            <person name="Fang Y."/>
            <person name="Donnelly M.J."/>
            <person name="Kadowaki T."/>
            <person name="McGarry J.W."/>
            <person name="Darby A.C."/>
            <person name="Makepeace B.L."/>
        </authorList>
    </citation>
    <scope>NUCLEOTIDE SEQUENCE [LARGE SCALE GENOMIC DNA]</scope>
    <source>
        <strain evidence="2">UoL-UT</strain>
    </source>
</reference>
<keyword evidence="3" id="KW-1185">Reference proteome</keyword>
<dbReference type="Pfam" id="PF00059">
    <property type="entry name" value="Lectin_C"/>
    <property type="match status" value="1"/>
</dbReference>
<dbReference type="GO" id="GO:0030246">
    <property type="term" value="F:carbohydrate binding"/>
    <property type="evidence" value="ECO:0007669"/>
    <property type="project" value="UniProtKB-KW"/>
</dbReference>
<comment type="caution">
    <text evidence="2">The sequence shown here is derived from an EMBL/GenBank/DDBJ whole genome shotgun (WGS) entry which is preliminary data.</text>
</comment>
<dbReference type="SMART" id="SM00034">
    <property type="entry name" value="CLECT"/>
    <property type="match status" value="1"/>
</dbReference>
<proteinExistence type="predicted"/>
<evidence type="ECO:0000259" key="1">
    <source>
        <dbReference type="PROSITE" id="PS50041"/>
    </source>
</evidence>
<organism evidence="2 3">
    <name type="scientific">Leptotrombidium deliense</name>
    <dbReference type="NCBI Taxonomy" id="299467"/>
    <lineage>
        <taxon>Eukaryota</taxon>
        <taxon>Metazoa</taxon>
        <taxon>Ecdysozoa</taxon>
        <taxon>Arthropoda</taxon>
        <taxon>Chelicerata</taxon>
        <taxon>Arachnida</taxon>
        <taxon>Acari</taxon>
        <taxon>Acariformes</taxon>
        <taxon>Trombidiformes</taxon>
        <taxon>Prostigmata</taxon>
        <taxon>Anystina</taxon>
        <taxon>Parasitengona</taxon>
        <taxon>Trombiculoidea</taxon>
        <taxon>Trombiculidae</taxon>
        <taxon>Leptotrombidium</taxon>
    </lineage>
</organism>